<protein>
    <recommendedName>
        <fullName evidence="12">Arrestin-like N-terminal domain-containing protein</fullName>
    </recommendedName>
</protein>
<feature type="transmembrane region" description="Helical" evidence="11">
    <location>
        <begin position="608"/>
        <end position="628"/>
    </location>
</feature>
<evidence type="ECO:0000256" key="6">
    <source>
        <dbReference type="ARBA" id="ARBA00023065"/>
    </source>
</evidence>
<evidence type="ECO:0000256" key="2">
    <source>
        <dbReference type="ARBA" id="ARBA00005699"/>
    </source>
</evidence>
<keyword evidence="4" id="KW-0138">CF(0)</keyword>
<keyword evidence="11" id="KW-1133">Transmembrane helix</keyword>
<gene>
    <name evidence="13" type="ORF">B0A49_07811</name>
</gene>
<dbReference type="Gene3D" id="2.60.40.640">
    <property type="match status" value="1"/>
</dbReference>
<dbReference type="GO" id="GO:0015986">
    <property type="term" value="P:proton motive force-driven ATP synthesis"/>
    <property type="evidence" value="ECO:0007669"/>
    <property type="project" value="InterPro"/>
</dbReference>
<keyword evidence="11" id="KW-0812">Transmembrane</keyword>
<evidence type="ECO:0000256" key="1">
    <source>
        <dbReference type="ARBA" id="ARBA00004325"/>
    </source>
</evidence>
<dbReference type="Pfam" id="PF00339">
    <property type="entry name" value="Arrestin_N"/>
    <property type="match status" value="1"/>
</dbReference>
<reference evidence="13 14" key="1">
    <citation type="submission" date="2017-03" db="EMBL/GenBank/DDBJ databases">
        <title>Genomes of endolithic fungi from Antarctica.</title>
        <authorList>
            <person name="Coleine C."/>
            <person name="Masonjones S."/>
            <person name="Stajich J.E."/>
        </authorList>
    </citation>
    <scope>NUCLEOTIDE SEQUENCE [LARGE SCALE GENOMIC DNA]</scope>
    <source>
        <strain evidence="13 14">CCFEE 5187</strain>
    </source>
</reference>
<dbReference type="InterPro" id="IPR011021">
    <property type="entry name" value="Arrestin-like_N"/>
</dbReference>
<dbReference type="GO" id="GO:0045259">
    <property type="term" value="C:proton-transporting ATP synthase complex"/>
    <property type="evidence" value="ECO:0007669"/>
    <property type="project" value="UniProtKB-KW"/>
</dbReference>
<dbReference type="GO" id="GO:0005886">
    <property type="term" value="C:plasma membrane"/>
    <property type="evidence" value="ECO:0007669"/>
    <property type="project" value="TreeGrafter"/>
</dbReference>
<comment type="subcellular location">
    <subcellularLocation>
        <location evidence="1">Mitochondrion membrane</location>
    </subcellularLocation>
</comment>
<dbReference type="InterPro" id="IPR014752">
    <property type="entry name" value="Arrestin-like_C"/>
</dbReference>
<name>A0A4U0WWV6_9PEZI</name>
<dbReference type="PANTHER" id="PTHR11188:SF166">
    <property type="entry name" value="ARRESTIN (OR S-ANTIGEN), N-TERMINAL DOMAIN PROTEIN (AFU_ORTHOLOGUE AFUA_7G02050)"/>
    <property type="match status" value="1"/>
</dbReference>
<dbReference type="AlphaFoldDB" id="A0A4U0WWV6"/>
<evidence type="ECO:0000313" key="13">
    <source>
        <dbReference type="EMBL" id="TKA66285.1"/>
    </source>
</evidence>
<evidence type="ECO:0000313" key="14">
    <source>
        <dbReference type="Proteomes" id="UP000308768"/>
    </source>
</evidence>
<proteinExistence type="inferred from homology"/>
<evidence type="ECO:0000256" key="10">
    <source>
        <dbReference type="SAM" id="MobiDB-lite"/>
    </source>
</evidence>
<dbReference type="GO" id="GO:0031966">
    <property type="term" value="C:mitochondrial membrane"/>
    <property type="evidence" value="ECO:0007669"/>
    <property type="project" value="UniProtKB-SubCell"/>
</dbReference>
<evidence type="ECO:0000256" key="7">
    <source>
        <dbReference type="ARBA" id="ARBA00023128"/>
    </source>
</evidence>
<dbReference type="GO" id="GO:0031625">
    <property type="term" value="F:ubiquitin protein ligase binding"/>
    <property type="evidence" value="ECO:0007669"/>
    <property type="project" value="TreeGrafter"/>
</dbReference>
<comment type="similarity">
    <text evidence="2">Belongs to the ATPase g subunit family.</text>
</comment>
<dbReference type="GO" id="GO:0015078">
    <property type="term" value="F:proton transmembrane transporter activity"/>
    <property type="evidence" value="ECO:0007669"/>
    <property type="project" value="InterPro"/>
</dbReference>
<dbReference type="PANTHER" id="PTHR11188">
    <property type="entry name" value="ARRESTIN DOMAIN CONTAINING PROTEIN"/>
    <property type="match status" value="1"/>
</dbReference>
<keyword evidence="6" id="KW-0406">Ion transport</keyword>
<dbReference type="OrthoDB" id="3365616at2759"/>
<feature type="domain" description="Arrestin-like N-terminal" evidence="12">
    <location>
        <begin position="3"/>
        <end position="175"/>
    </location>
</feature>
<dbReference type="SUPFAM" id="SSF81296">
    <property type="entry name" value="E set domains"/>
    <property type="match status" value="1"/>
</dbReference>
<dbReference type="Pfam" id="PF04718">
    <property type="entry name" value="ATP-synt_G"/>
    <property type="match status" value="1"/>
</dbReference>
<evidence type="ECO:0000256" key="8">
    <source>
        <dbReference type="ARBA" id="ARBA00023136"/>
    </source>
</evidence>
<evidence type="ECO:0000259" key="12">
    <source>
        <dbReference type="Pfam" id="PF00339"/>
    </source>
</evidence>
<dbReference type="EMBL" id="NAJN01001038">
    <property type="protein sequence ID" value="TKA66285.1"/>
    <property type="molecule type" value="Genomic_DNA"/>
</dbReference>
<dbReference type="Proteomes" id="UP000308768">
    <property type="component" value="Unassembled WGS sequence"/>
</dbReference>
<evidence type="ECO:0000256" key="9">
    <source>
        <dbReference type="ARBA" id="ARBA00023310"/>
    </source>
</evidence>
<dbReference type="GO" id="GO:0005829">
    <property type="term" value="C:cytosol"/>
    <property type="evidence" value="ECO:0007669"/>
    <property type="project" value="TreeGrafter"/>
</dbReference>
<dbReference type="InterPro" id="IPR050357">
    <property type="entry name" value="Arrestin_domain-protein"/>
</dbReference>
<feature type="compositionally biased region" description="Basic and acidic residues" evidence="10">
    <location>
        <begin position="456"/>
        <end position="465"/>
    </location>
</feature>
<keyword evidence="3" id="KW-0813">Transport</keyword>
<dbReference type="GO" id="GO:0070086">
    <property type="term" value="P:ubiquitin-dependent endocytosis"/>
    <property type="evidence" value="ECO:0007669"/>
    <property type="project" value="TreeGrafter"/>
</dbReference>
<evidence type="ECO:0000256" key="4">
    <source>
        <dbReference type="ARBA" id="ARBA00022547"/>
    </source>
</evidence>
<keyword evidence="9" id="KW-0066">ATP synthesis</keyword>
<comment type="caution">
    <text evidence="13">The sequence shown here is derived from an EMBL/GenBank/DDBJ whole genome shotgun (WGS) entry which is preliminary data.</text>
</comment>
<evidence type="ECO:0000256" key="3">
    <source>
        <dbReference type="ARBA" id="ARBA00022448"/>
    </source>
</evidence>
<feature type="region of interest" description="Disordered" evidence="10">
    <location>
        <begin position="371"/>
        <end position="510"/>
    </location>
</feature>
<accession>A0A4U0WWV6</accession>
<sequence length="649" mass="70835">MDVQIVLDTPRSSYTNLDIISGRVLLRVANTSNVSSVVVKLEGESKTRLMATRVTGQGTEKQRPVLEVHKLLYRLQVVFPSHQLQEETWDQGSYTLPPGQHEWPFKFKLPFNNACSATNSLNTNVSFAGLRLEVAKQPERHVKKTLPPTLTGFPGEAEIRYYVKVTVHRPKFYQENPRAYVNFNMFPIEPPRPASTGNETYARRQHQFLPFEGLPPKRKGLFSRSNSTTPTLPPGDPPRFSVDARLPSPAILKCSNDLPLRVIVKQLSERAESVYLQMLQIELIGYTHIRAHDVARTESNSWIITSTSNMGVLIGSPSDVAGTETTLSKEYWDYEIEPQQIVLPLRLPVQIFSGIAPPPALLAAMANAHSGIHSASPPPFPPRPASFPSKQSSEAQSPVQRLSLDTQGHQQHGTSQTPQPYEDAPPSYEDAIAQDMPPVDGPRSDYAPPPAEPDAELSRSEKTGWGRDASSTSGSTGASLPGPTTTSKASEGLSKVSSSAGSGLSKAGSAVTNTVSSIGGRTGKMINFVQSLIPPTMYYSRVGLELAKLVFQGQKMSPPSMQAFQTYMQPMINAMRHPASMFTQTAQSSTAQPSSVMSRMRNIDNQSMVAAGVVLAEAIGFFTVGEMIGRRKIIGYHTAAPAPDAQVHH</sequence>
<keyword evidence="14" id="KW-1185">Reference proteome</keyword>
<feature type="compositionally biased region" description="Low complexity" evidence="10">
    <location>
        <begin position="469"/>
        <end position="510"/>
    </location>
</feature>
<evidence type="ECO:0000256" key="5">
    <source>
        <dbReference type="ARBA" id="ARBA00022781"/>
    </source>
</evidence>
<dbReference type="GO" id="GO:0030674">
    <property type="term" value="F:protein-macromolecule adaptor activity"/>
    <property type="evidence" value="ECO:0007669"/>
    <property type="project" value="TreeGrafter"/>
</dbReference>
<evidence type="ECO:0000256" key="11">
    <source>
        <dbReference type="SAM" id="Phobius"/>
    </source>
</evidence>
<keyword evidence="7" id="KW-0496">Mitochondrion</keyword>
<dbReference type="STRING" id="331657.A0A4U0WWV6"/>
<dbReference type="InterPro" id="IPR006808">
    <property type="entry name" value="ATP_synth_F0_gsu_mt"/>
</dbReference>
<keyword evidence="5" id="KW-0375">Hydrogen ion transport</keyword>
<feature type="compositionally biased region" description="Pro residues" evidence="10">
    <location>
        <begin position="376"/>
        <end position="385"/>
    </location>
</feature>
<keyword evidence="8 11" id="KW-0472">Membrane</keyword>
<feature type="compositionally biased region" description="Polar residues" evidence="10">
    <location>
        <begin position="390"/>
        <end position="406"/>
    </location>
</feature>
<dbReference type="CDD" id="cd22952">
    <property type="entry name" value="ART10-like"/>
    <property type="match status" value="1"/>
</dbReference>
<dbReference type="InterPro" id="IPR014756">
    <property type="entry name" value="Ig_E-set"/>
</dbReference>
<feature type="compositionally biased region" description="Low complexity" evidence="10">
    <location>
        <begin position="407"/>
        <end position="420"/>
    </location>
</feature>
<organism evidence="13 14">
    <name type="scientific">Cryomyces minteri</name>
    <dbReference type="NCBI Taxonomy" id="331657"/>
    <lineage>
        <taxon>Eukaryota</taxon>
        <taxon>Fungi</taxon>
        <taxon>Dikarya</taxon>
        <taxon>Ascomycota</taxon>
        <taxon>Pezizomycotina</taxon>
        <taxon>Dothideomycetes</taxon>
        <taxon>Dothideomycetes incertae sedis</taxon>
        <taxon>Cryomyces</taxon>
    </lineage>
</organism>